<dbReference type="EMBL" id="BK015974">
    <property type="protein sequence ID" value="DAF87970.1"/>
    <property type="molecule type" value="Genomic_DNA"/>
</dbReference>
<evidence type="ECO:0000313" key="1">
    <source>
        <dbReference type="EMBL" id="DAF87970.1"/>
    </source>
</evidence>
<accession>A0A8S5U0M9</accession>
<organism evidence="1">
    <name type="scientific">Siphoviridae sp. ctNEy24</name>
    <dbReference type="NCBI Taxonomy" id="2825466"/>
    <lineage>
        <taxon>Viruses</taxon>
        <taxon>Duplodnaviria</taxon>
        <taxon>Heunggongvirae</taxon>
        <taxon>Uroviricota</taxon>
        <taxon>Caudoviricetes</taxon>
    </lineage>
</organism>
<sequence length="99" mass="10579">MIEKPYTTAQFAAACATLLGVSITGTDGFTVSYENGANFDGTETIREALDYLAEATQTIYFINSTGALCFKQLSKEGNAVLAISKDVYFELSSGSGKRL</sequence>
<dbReference type="PROSITE" id="PS51257">
    <property type="entry name" value="PROKAR_LIPOPROTEIN"/>
    <property type="match status" value="1"/>
</dbReference>
<protein>
    <submittedName>
        <fullName evidence="1">Uncharacterized protein</fullName>
    </submittedName>
</protein>
<reference evidence="1" key="1">
    <citation type="journal article" date="2021" name="Proc. Natl. Acad. Sci. U.S.A.">
        <title>A Catalog of Tens of Thousands of Viruses from Human Metagenomes Reveals Hidden Associations with Chronic Diseases.</title>
        <authorList>
            <person name="Tisza M.J."/>
            <person name="Buck C.B."/>
        </authorList>
    </citation>
    <scope>NUCLEOTIDE SEQUENCE</scope>
    <source>
        <strain evidence="1">CtNEy24</strain>
    </source>
</reference>
<name>A0A8S5U0M9_9CAUD</name>
<proteinExistence type="predicted"/>